<comment type="caution">
    <text evidence="1">The sequence shown here is derived from an EMBL/GenBank/DDBJ whole genome shotgun (WGS) entry which is preliminary data.</text>
</comment>
<organism evidence="1 2">
    <name type="scientific">Brevundimonas bullata</name>
    <dbReference type="NCBI Taxonomy" id="13160"/>
    <lineage>
        <taxon>Bacteria</taxon>
        <taxon>Pseudomonadati</taxon>
        <taxon>Pseudomonadota</taxon>
        <taxon>Alphaproteobacteria</taxon>
        <taxon>Caulobacterales</taxon>
        <taxon>Caulobacteraceae</taxon>
        <taxon>Brevundimonas</taxon>
    </lineage>
</organism>
<accession>A0A7W7N485</accession>
<dbReference type="RefSeq" id="WP_184268978.1">
    <property type="nucleotide sequence ID" value="NZ_JACHKY010000002.1"/>
</dbReference>
<gene>
    <name evidence="1" type="ORF">HNP32_001711</name>
</gene>
<name>A0A7W7N485_9CAUL</name>
<protein>
    <submittedName>
        <fullName evidence="1">Uncharacterized protein</fullName>
    </submittedName>
</protein>
<keyword evidence="2" id="KW-1185">Reference proteome</keyword>
<dbReference type="EMBL" id="JACHKY010000002">
    <property type="protein sequence ID" value="MBB4797987.1"/>
    <property type="molecule type" value="Genomic_DNA"/>
</dbReference>
<proteinExistence type="predicted"/>
<dbReference type="Proteomes" id="UP000539957">
    <property type="component" value="Unassembled WGS sequence"/>
</dbReference>
<reference evidence="1 2" key="1">
    <citation type="submission" date="2020-08" db="EMBL/GenBank/DDBJ databases">
        <title>Functional genomics of gut bacteria from endangered species of beetles.</title>
        <authorList>
            <person name="Carlos-Shanley C."/>
        </authorList>
    </citation>
    <scope>NUCLEOTIDE SEQUENCE [LARGE SCALE GENOMIC DNA]</scope>
    <source>
        <strain evidence="1 2">S00123</strain>
    </source>
</reference>
<evidence type="ECO:0000313" key="1">
    <source>
        <dbReference type="EMBL" id="MBB4797987.1"/>
    </source>
</evidence>
<evidence type="ECO:0000313" key="2">
    <source>
        <dbReference type="Proteomes" id="UP000539957"/>
    </source>
</evidence>
<sequence>MADHDLNPVRAEALRLAVQLCGHGNWENISRRSDATLAVADLFVAWLGKPPSREAAANAISARKAG</sequence>
<dbReference type="AlphaFoldDB" id="A0A7W7N485"/>